<dbReference type="GO" id="GO:0008889">
    <property type="term" value="F:glycerophosphodiester phosphodiesterase activity"/>
    <property type="evidence" value="ECO:0007669"/>
    <property type="project" value="UniProtKB-EC"/>
</dbReference>
<name>A0A143PNM3_LUTPR</name>
<evidence type="ECO:0000256" key="5">
    <source>
        <dbReference type="ARBA" id="ARBA00022801"/>
    </source>
</evidence>
<evidence type="ECO:0000256" key="1">
    <source>
        <dbReference type="ARBA" id="ARBA00007277"/>
    </source>
</evidence>
<keyword evidence="10" id="KW-1185">Reference proteome</keyword>
<evidence type="ECO:0000256" key="7">
    <source>
        <dbReference type="SAM" id="Phobius"/>
    </source>
</evidence>
<dbReference type="Gene3D" id="3.20.20.190">
    <property type="entry name" value="Phosphatidylinositol (PI) phosphodiesterase"/>
    <property type="match status" value="1"/>
</dbReference>
<feature type="domain" description="GP-PDE" evidence="8">
    <location>
        <begin position="40"/>
        <end position="324"/>
    </location>
</feature>
<dbReference type="PANTHER" id="PTHR43620:SF7">
    <property type="entry name" value="GLYCEROPHOSPHODIESTER PHOSPHODIESTERASE GDPD5-RELATED"/>
    <property type="match status" value="1"/>
</dbReference>
<dbReference type="Pfam" id="PF03009">
    <property type="entry name" value="GDPD"/>
    <property type="match status" value="1"/>
</dbReference>
<evidence type="ECO:0000256" key="2">
    <source>
        <dbReference type="ARBA" id="ARBA00012247"/>
    </source>
</evidence>
<reference evidence="9 10" key="1">
    <citation type="journal article" date="2016" name="Genome Announc.">
        <title>First Complete Genome Sequence of a Subdivision 6 Acidobacterium Strain.</title>
        <authorList>
            <person name="Huang S."/>
            <person name="Vieira S."/>
            <person name="Bunk B."/>
            <person name="Riedel T."/>
            <person name="Sproer C."/>
            <person name="Overmann J."/>
        </authorList>
    </citation>
    <scope>NUCLEOTIDE SEQUENCE [LARGE SCALE GENOMIC DNA]</scope>
    <source>
        <strain evidence="10">DSM 100886 HEG_-6_39</strain>
    </source>
</reference>
<evidence type="ECO:0000313" key="9">
    <source>
        <dbReference type="EMBL" id="AMY09770.1"/>
    </source>
</evidence>
<dbReference type="AlphaFoldDB" id="A0A143PNM3"/>
<evidence type="ECO:0000256" key="6">
    <source>
        <dbReference type="ARBA" id="ARBA00047512"/>
    </source>
</evidence>
<dbReference type="PROSITE" id="PS51704">
    <property type="entry name" value="GP_PDE"/>
    <property type="match status" value="1"/>
</dbReference>
<accession>A0A143PNM3</accession>
<dbReference type="GO" id="GO:0042597">
    <property type="term" value="C:periplasmic space"/>
    <property type="evidence" value="ECO:0007669"/>
    <property type="project" value="TreeGrafter"/>
</dbReference>
<comment type="similarity">
    <text evidence="1">Belongs to the glycerophosphoryl diester phosphodiesterase family.</text>
</comment>
<dbReference type="PANTHER" id="PTHR43620">
    <property type="entry name" value="GLYCEROPHOSPHORYL DIESTER PHOSPHODIESTERASE"/>
    <property type="match status" value="1"/>
</dbReference>
<evidence type="ECO:0000313" key="10">
    <source>
        <dbReference type="Proteomes" id="UP000076079"/>
    </source>
</evidence>
<protein>
    <recommendedName>
        <fullName evidence="2">glycerophosphodiester phosphodiesterase</fullName>
        <ecNumber evidence="2">3.1.4.46</ecNumber>
    </recommendedName>
</protein>
<dbReference type="EMBL" id="CP015136">
    <property type="protein sequence ID" value="AMY09770.1"/>
    <property type="molecule type" value="Genomic_DNA"/>
</dbReference>
<gene>
    <name evidence="9" type="primary">glpQ_2</name>
    <name evidence="9" type="ORF">LuPra_02994</name>
</gene>
<sequence>MVRHAHVTFRAQDTHVRVFVRLIVVFVAVVAALTALAPSPFVIAHRGASAYAPEHTRDAYALALSQGADYVEQDLGLTRDRVLVCLHDLSLERTTNVEEVFPDRATVERVGDKDVRRWYVDDFTLEEVRRLDAGSWFDAAFKGAKVMTFQDAIDLVKGRAGIFPELKGPERLRAKGLSLEDAVVSALERNGLTDATINGRPAVWLQSFEEQSLRTLARRLPRIPRTFLIGTPDAAQRWLTPAGLREMRAFVTGIGPARPILEARPAMVAEAHAAGLTVVPWTFRARRGAAAEAATATTDMRRFTETYGVDGLFTDNPDLFPRPRR</sequence>
<dbReference type="Proteomes" id="UP000076079">
    <property type="component" value="Chromosome"/>
</dbReference>
<keyword evidence="3" id="KW-0732">Signal</keyword>
<keyword evidence="7" id="KW-1133">Transmembrane helix</keyword>
<reference evidence="10" key="2">
    <citation type="submission" date="2016-04" db="EMBL/GenBank/DDBJ databases">
        <title>First Complete Genome Sequence of a Subdivision 6 Acidobacterium.</title>
        <authorList>
            <person name="Huang S."/>
            <person name="Vieira S."/>
            <person name="Bunk B."/>
            <person name="Riedel T."/>
            <person name="Sproeer C."/>
            <person name="Overmann J."/>
        </authorList>
    </citation>
    <scope>NUCLEOTIDE SEQUENCE [LARGE SCALE GENOMIC DNA]</scope>
    <source>
        <strain evidence="10">DSM 100886 HEG_-6_39</strain>
    </source>
</reference>
<keyword evidence="7" id="KW-0472">Membrane</keyword>
<feature type="transmembrane region" description="Helical" evidence="7">
    <location>
        <begin position="18"/>
        <end position="37"/>
    </location>
</feature>
<dbReference type="InterPro" id="IPR017946">
    <property type="entry name" value="PLC-like_Pdiesterase_TIM-brl"/>
</dbReference>
<keyword evidence="4" id="KW-0319">Glycerol metabolism</keyword>
<evidence type="ECO:0000256" key="4">
    <source>
        <dbReference type="ARBA" id="ARBA00022798"/>
    </source>
</evidence>
<dbReference type="GO" id="GO:0006071">
    <property type="term" value="P:glycerol metabolic process"/>
    <property type="evidence" value="ECO:0007669"/>
    <property type="project" value="UniProtKB-KW"/>
</dbReference>
<dbReference type="KEGG" id="abac:LuPra_02994"/>
<dbReference type="EC" id="3.1.4.46" evidence="2"/>
<organism evidence="9 10">
    <name type="scientific">Luteitalea pratensis</name>
    <dbReference type="NCBI Taxonomy" id="1855912"/>
    <lineage>
        <taxon>Bacteria</taxon>
        <taxon>Pseudomonadati</taxon>
        <taxon>Acidobacteriota</taxon>
        <taxon>Vicinamibacteria</taxon>
        <taxon>Vicinamibacterales</taxon>
        <taxon>Vicinamibacteraceae</taxon>
        <taxon>Luteitalea</taxon>
    </lineage>
</organism>
<dbReference type="CDD" id="cd08559">
    <property type="entry name" value="GDPD_periplasmic_GlpQ_like"/>
    <property type="match status" value="1"/>
</dbReference>
<keyword evidence="5 9" id="KW-0378">Hydrolase</keyword>
<dbReference type="InterPro" id="IPR030395">
    <property type="entry name" value="GP_PDE_dom"/>
</dbReference>
<comment type="catalytic activity">
    <reaction evidence="6">
        <text>a sn-glycero-3-phosphodiester + H2O = an alcohol + sn-glycerol 3-phosphate + H(+)</text>
        <dbReference type="Rhea" id="RHEA:12969"/>
        <dbReference type="ChEBI" id="CHEBI:15377"/>
        <dbReference type="ChEBI" id="CHEBI:15378"/>
        <dbReference type="ChEBI" id="CHEBI:30879"/>
        <dbReference type="ChEBI" id="CHEBI:57597"/>
        <dbReference type="ChEBI" id="CHEBI:83408"/>
        <dbReference type="EC" id="3.1.4.46"/>
    </reaction>
</comment>
<dbReference type="PATRIC" id="fig|1813736.3.peg.3194"/>
<evidence type="ECO:0000256" key="3">
    <source>
        <dbReference type="ARBA" id="ARBA00022729"/>
    </source>
</evidence>
<proteinExistence type="inferred from homology"/>
<dbReference type="GO" id="GO:0006629">
    <property type="term" value="P:lipid metabolic process"/>
    <property type="evidence" value="ECO:0007669"/>
    <property type="project" value="InterPro"/>
</dbReference>
<evidence type="ECO:0000259" key="8">
    <source>
        <dbReference type="PROSITE" id="PS51704"/>
    </source>
</evidence>
<dbReference type="STRING" id="1855912.LuPra_02994"/>
<dbReference type="SUPFAM" id="SSF51695">
    <property type="entry name" value="PLC-like phosphodiesterases"/>
    <property type="match status" value="1"/>
</dbReference>
<keyword evidence="7" id="KW-0812">Transmembrane</keyword>